<proteinExistence type="evidence at transcript level"/>
<dbReference type="GO" id="GO:0020037">
    <property type="term" value="F:heme binding"/>
    <property type="evidence" value="ECO:0007669"/>
    <property type="project" value="UniProtKB-UniRule"/>
</dbReference>
<keyword evidence="3" id="KW-0812">Transmembrane</keyword>
<comment type="subcellular location">
    <subcellularLocation>
        <location evidence="1">Membrane</location>
    </subcellularLocation>
</comment>
<feature type="domain" description="Cytochrome b5 heme-binding" evidence="9">
    <location>
        <begin position="4"/>
        <end position="80"/>
    </location>
</feature>
<dbReference type="GO" id="GO:0016020">
    <property type="term" value="C:membrane"/>
    <property type="evidence" value="ECO:0007669"/>
    <property type="project" value="UniProtKB-SubCell"/>
</dbReference>
<dbReference type="InterPro" id="IPR001199">
    <property type="entry name" value="Cyt_B5-like_heme/steroid-bd"/>
</dbReference>
<evidence type="ECO:0000256" key="1">
    <source>
        <dbReference type="ARBA" id="ARBA00004370"/>
    </source>
</evidence>
<dbReference type="OMA" id="MMQLKIS"/>
<evidence type="ECO:0000256" key="5">
    <source>
        <dbReference type="ARBA" id="ARBA00023004"/>
    </source>
</evidence>
<organism evidence="10">
    <name type="scientific">Picea sitchensis</name>
    <name type="common">Sitka spruce</name>
    <name type="synonym">Pinus sitchensis</name>
    <dbReference type="NCBI Taxonomy" id="3332"/>
    <lineage>
        <taxon>Eukaryota</taxon>
        <taxon>Viridiplantae</taxon>
        <taxon>Streptophyta</taxon>
        <taxon>Embryophyta</taxon>
        <taxon>Tracheophyta</taxon>
        <taxon>Spermatophyta</taxon>
        <taxon>Pinopsida</taxon>
        <taxon>Pinidae</taxon>
        <taxon>Conifers I</taxon>
        <taxon>Pinales</taxon>
        <taxon>Pinaceae</taxon>
        <taxon>Picea</taxon>
    </lineage>
</organism>
<evidence type="ECO:0000313" key="10">
    <source>
        <dbReference type="EMBL" id="ABK21817.1"/>
    </source>
</evidence>
<name>A9NMF6_PICSI</name>
<dbReference type="AlphaFoldDB" id="A9NMF6"/>
<dbReference type="PROSITE" id="PS50255">
    <property type="entry name" value="CYTOCHROME_B5_2"/>
    <property type="match status" value="1"/>
</dbReference>
<protein>
    <recommendedName>
        <fullName evidence="9">Cytochrome b5 heme-binding domain-containing protein</fullName>
    </recommendedName>
</protein>
<dbReference type="EMBL" id="EF082459">
    <property type="protein sequence ID" value="ABK21817.1"/>
    <property type="molecule type" value="mRNA"/>
</dbReference>
<dbReference type="SUPFAM" id="SSF55856">
    <property type="entry name" value="Cytochrome b5-like heme/steroid binding domain"/>
    <property type="match status" value="1"/>
</dbReference>
<dbReference type="InterPro" id="IPR050668">
    <property type="entry name" value="Cytochrome_b5"/>
</dbReference>
<evidence type="ECO:0000256" key="7">
    <source>
        <dbReference type="ARBA" id="ARBA00038168"/>
    </source>
</evidence>
<dbReference type="GO" id="GO:0046872">
    <property type="term" value="F:metal ion binding"/>
    <property type="evidence" value="ECO:0007669"/>
    <property type="project" value="UniProtKB-UniRule"/>
</dbReference>
<evidence type="ECO:0000256" key="6">
    <source>
        <dbReference type="ARBA" id="ARBA00023136"/>
    </source>
</evidence>
<evidence type="ECO:0000256" key="3">
    <source>
        <dbReference type="ARBA" id="ARBA00022692"/>
    </source>
</evidence>
<dbReference type="PANTHER" id="PTHR19359">
    <property type="entry name" value="CYTOCHROME B5"/>
    <property type="match status" value="1"/>
</dbReference>
<dbReference type="InterPro" id="IPR018506">
    <property type="entry name" value="Cyt_B5_heme-BS"/>
</dbReference>
<dbReference type="Gene3D" id="3.10.120.10">
    <property type="entry name" value="Cytochrome b5-like heme/steroid binding domain"/>
    <property type="match status" value="1"/>
</dbReference>
<dbReference type="InterPro" id="IPR036400">
    <property type="entry name" value="Cyt_B5-like_heme/steroid_sf"/>
</dbReference>
<reference evidence="10" key="1">
    <citation type="journal article" date="2008" name="BMC Genomics">
        <title>A conifer genomics resource of 200,000 spruce (Picea spp.) ESTs and 6,464 high-quality, sequence-finished full-length cDNAs for Sitka spruce (Picea sitchensis).</title>
        <authorList>
            <person name="Ralph S.G."/>
            <person name="Chun H.J."/>
            <person name="Kolosova N."/>
            <person name="Cooper D."/>
            <person name="Oddy C."/>
            <person name="Ritland C.E."/>
            <person name="Kirkpatrick R."/>
            <person name="Moore R."/>
            <person name="Barber S."/>
            <person name="Holt R.A."/>
            <person name="Jones S.J."/>
            <person name="Marra M.A."/>
            <person name="Douglas C.J."/>
            <person name="Ritland K."/>
            <person name="Bohlmann J."/>
        </authorList>
    </citation>
    <scope>NUCLEOTIDE SEQUENCE</scope>
    <source>
        <tissue evidence="10">Green portion of the leader tissue</tissue>
    </source>
</reference>
<comment type="similarity">
    <text evidence="7 8">Belongs to the cytochrome b5 family.</text>
</comment>
<keyword evidence="5 8" id="KW-0408">Iron</keyword>
<keyword evidence="2 8" id="KW-0349">Heme</keyword>
<evidence type="ECO:0000256" key="2">
    <source>
        <dbReference type="ARBA" id="ARBA00022617"/>
    </source>
</evidence>
<dbReference type="PROSITE" id="PS00191">
    <property type="entry name" value="CYTOCHROME_B5_1"/>
    <property type="match status" value="1"/>
</dbReference>
<evidence type="ECO:0000256" key="4">
    <source>
        <dbReference type="ARBA" id="ARBA00022723"/>
    </source>
</evidence>
<dbReference type="Pfam" id="PF00173">
    <property type="entry name" value="Cyt-b5"/>
    <property type="match status" value="1"/>
</dbReference>
<dbReference type="FunFam" id="3.10.120.10:FF:000002">
    <property type="entry name" value="Cytochrome b5 type B"/>
    <property type="match status" value="1"/>
</dbReference>
<evidence type="ECO:0000256" key="8">
    <source>
        <dbReference type="RuleBase" id="RU362121"/>
    </source>
</evidence>
<sequence>MADLRVFSLKQVSAHKSKDDCWFVISGKVYNVTKFLQEHPGGEEVLVEASGRDATRDFEDVGHSPAAKGMLDNYLVGVLEGFKGVVSVNKQSTTSSTKQDKPAFKDMPAFVIKEEKPSAFIRVLEFLVPLVIVGAAYVFKSVMKEPVLSS</sequence>
<evidence type="ECO:0000259" key="9">
    <source>
        <dbReference type="PROSITE" id="PS50255"/>
    </source>
</evidence>
<keyword evidence="4 8" id="KW-0479">Metal-binding</keyword>
<keyword evidence="6" id="KW-0472">Membrane</keyword>
<dbReference type="PANTHER" id="PTHR19359:SF14">
    <property type="entry name" value="CYTOCHROME B5 A"/>
    <property type="match status" value="1"/>
</dbReference>
<dbReference type="PRINTS" id="PR00363">
    <property type="entry name" value="CYTOCHROMEB5"/>
</dbReference>
<accession>A9NMF6</accession>
<dbReference type="SMART" id="SM01117">
    <property type="entry name" value="Cyt-b5"/>
    <property type="match status" value="1"/>
</dbReference>